<name>A0A3D8SUP1_9EURO</name>
<dbReference type="RefSeq" id="XP_026606938.1">
    <property type="nucleotide sequence ID" value="XM_026743775.1"/>
</dbReference>
<keyword evidence="8 15" id="KW-0285">Flavoprotein</keyword>
<evidence type="ECO:0000256" key="9">
    <source>
        <dbReference type="ARBA" id="ARBA00022827"/>
    </source>
</evidence>
<dbReference type="AlphaFoldDB" id="A0A3D8SUP1"/>
<dbReference type="PANTHER" id="PTHR11552">
    <property type="entry name" value="GLUCOSE-METHANOL-CHOLINE GMC OXIDOREDUCTASE"/>
    <property type="match status" value="1"/>
</dbReference>
<evidence type="ECO:0000256" key="7">
    <source>
        <dbReference type="ARBA" id="ARBA00022530"/>
    </source>
</evidence>
<evidence type="ECO:0000256" key="15">
    <source>
        <dbReference type="RuleBase" id="RU003968"/>
    </source>
</evidence>
<evidence type="ECO:0000313" key="18">
    <source>
        <dbReference type="EMBL" id="RDW89984.1"/>
    </source>
</evidence>
<dbReference type="GO" id="GO:0046562">
    <property type="term" value="F:beta-D-glucose oxidase activity"/>
    <property type="evidence" value="ECO:0007669"/>
    <property type="project" value="UniProtKB-EC"/>
</dbReference>
<dbReference type="Proteomes" id="UP000256690">
    <property type="component" value="Unassembled WGS sequence"/>
</dbReference>
<evidence type="ECO:0000256" key="4">
    <source>
        <dbReference type="ARBA" id="ARBA00010790"/>
    </source>
</evidence>
<sequence length="604" mass="65691">MHHKILAALTYTFYTIPAISCQTLPSSLQDTFDFIIVGGGTAGLAVANRLSEIAELTIAVIEAGQDEGDNPNVTSVKTFGASPGLNSHIDWVYQTTPEGNADNRQMEYHAGRAWGGTSVINGMTYIRAEASQIDAWETAGNENWTWASLWPYHLKSESFSPPTPAQTAAGASFIDSYHGDSGPVQVSYQYGLQNGSFASRVKQTWQNLDVPFNPDVNGGVLRGFFVWPQTLIREENVRCDAARAYYYPVRERGNLAMLQGKVRRILWADDDNDMNEKGASLTRAQGVEYTASNGDIATLYAKREVILSAGSIRSPAILELSGVGNPEILEPLNITTKIPLPAVGENAIDQPNNFIAYASNLTFTGFVPYVTYLSASDIFGSDIDTVADETSAQLPLWAAQTANTTHSAISAASLEQLYRIQHSLIFNQDVPLIEILTTGIGSNVGSAFFILLPFSRGNVHITSSNPHVYPSINPNYLNITWDAEVQVRSAEIVRRFWGMEPVSSLVGERVQPSMQDVPANATGAEWEGWIRGSFTPNHHLVGTAAMLPKELGGVVDRNLLVYGTENVRVIDASILPAQISGHLTSIVYAVAERAADIIKAEYGL</sequence>
<evidence type="ECO:0000259" key="17">
    <source>
        <dbReference type="PROSITE" id="PS00624"/>
    </source>
</evidence>
<dbReference type="Gene3D" id="3.50.50.60">
    <property type="entry name" value="FAD/NAD(P)-binding domain"/>
    <property type="match status" value="1"/>
</dbReference>
<feature type="domain" description="Glucose-methanol-choline oxidoreductase N-terminal" evidence="16">
    <location>
        <begin position="111"/>
        <end position="134"/>
    </location>
</feature>
<dbReference type="Gene3D" id="3.30.560.10">
    <property type="entry name" value="Glucose Oxidase, domain 3"/>
    <property type="match status" value="1"/>
</dbReference>
<dbReference type="SUPFAM" id="SSF54373">
    <property type="entry name" value="FAD-linked reductases, C-terminal domain"/>
    <property type="match status" value="1"/>
</dbReference>
<dbReference type="OrthoDB" id="269227at2759"/>
<feature type="active site" description="Proton donor" evidence="13">
    <location>
        <position position="539"/>
    </location>
</feature>
<comment type="catalytic activity">
    <reaction evidence="11">
        <text>beta-D-glucose + O2 = D-glucono-1,5-lactone + H2O2</text>
        <dbReference type="Rhea" id="RHEA:11428"/>
        <dbReference type="ChEBI" id="CHEBI:15379"/>
        <dbReference type="ChEBI" id="CHEBI:15903"/>
        <dbReference type="ChEBI" id="CHEBI:16217"/>
        <dbReference type="ChEBI" id="CHEBI:16240"/>
        <dbReference type="EC" id="1.1.3.4"/>
    </reaction>
    <physiologicalReaction direction="left-to-right" evidence="11">
        <dbReference type="Rhea" id="RHEA:11429"/>
    </physiologicalReaction>
</comment>
<keyword evidence="19" id="KW-1185">Reference proteome</keyword>
<dbReference type="PROSITE" id="PS00624">
    <property type="entry name" value="GMC_OXRED_2"/>
    <property type="match status" value="1"/>
</dbReference>
<dbReference type="PROSITE" id="PS00623">
    <property type="entry name" value="GMC_OXRED_1"/>
    <property type="match status" value="1"/>
</dbReference>
<comment type="similarity">
    <text evidence="4 15">Belongs to the GMC oxidoreductase family.</text>
</comment>
<dbReference type="InterPro" id="IPR000172">
    <property type="entry name" value="GMC_OxRdtase_N"/>
</dbReference>
<keyword evidence="7" id="KW-0272">Extracellular matrix</keyword>
<feature type="binding site" evidence="14">
    <location>
        <position position="117"/>
    </location>
    <ligand>
        <name>FAD</name>
        <dbReference type="ChEBI" id="CHEBI:57692"/>
    </ligand>
</feature>
<dbReference type="PIRSF" id="PIRSF000137">
    <property type="entry name" value="Alcohol_oxidase"/>
    <property type="match status" value="1"/>
</dbReference>
<evidence type="ECO:0000256" key="3">
    <source>
        <dbReference type="ARBA" id="ARBA00004498"/>
    </source>
</evidence>
<evidence type="ECO:0000259" key="16">
    <source>
        <dbReference type="PROSITE" id="PS00623"/>
    </source>
</evidence>
<evidence type="ECO:0000256" key="12">
    <source>
        <dbReference type="ARBA" id="ARBA00049722"/>
    </source>
</evidence>
<evidence type="ECO:0000256" key="11">
    <source>
        <dbReference type="ARBA" id="ARBA00049435"/>
    </source>
</evidence>
<gene>
    <name evidence="18" type="ORF">DSM5745_01759</name>
</gene>
<dbReference type="EC" id="1.1.3.4" evidence="12"/>
<comment type="subunit">
    <text evidence="5">Homodimer.</text>
</comment>
<feature type="domain" description="Glucose-methanol-choline oxidoreductase N-terminal" evidence="17">
    <location>
        <begin position="310"/>
        <end position="324"/>
    </location>
</feature>
<dbReference type="STRING" id="1810919.A0A3D8SUP1"/>
<dbReference type="Pfam" id="PF00732">
    <property type="entry name" value="GMC_oxred_N"/>
    <property type="match status" value="1"/>
</dbReference>
<evidence type="ECO:0000256" key="1">
    <source>
        <dbReference type="ARBA" id="ARBA00001974"/>
    </source>
</evidence>
<dbReference type="EMBL" id="PVWQ01000002">
    <property type="protein sequence ID" value="RDW89984.1"/>
    <property type="molecule type" value="Genomic_DNA"/>
</dbReference>
<organism evidence="18 19">
    <name type="scientific">Aspergillus mulundensis</name>
    <dbReference type="NCBI Taxonomy" id="1810919"/>
    <lineage>
        <taxon>Eukaryota</taxon>
        <taxon>Fungi</taxon>
        <taxon>Dikarya</taxon>
        <taxon>Ascomycota</taxon>
        <taxon>Pezizomycotina</taxon>
        <taxon>Eurotiomycetes</taxon>
        <taxon>Eurotiomycetidae</taxon>
        <taxon>Eurotiales</taxon>
        <taxon>Aspergillaceae</taxon>
        <taxon>Aspergillus</taxon>
        <taxon>Aspergillus subgen. Nidulantes</taxon>
    </lineage>
</organism>
<evidence type="ECO:0000256" key="2">
    <source>
        <dbReference type="ARBA" id="ARBA00004191"/>
    </source>
</evidence>
<feature type="binding site" evidence="14">
    <location>
        <position position="262"/>
    </location>
    <ligand>
        <name>FAD</name>
        <dbReference type="ChEBI" id="CHEBI:57692"/>
    </ligand>
</feature>
<keyword evidence="7" id="KW-0964">Secreted</keyword>
<evidence type="ECO:0000256" key="13">
    <source>
        <dbReference type="PIRSR" id="PIRSR000137-1"/>
    </source>
</evidence>
<proteinExistence type="inferred from homology"/>
<evidence type="ECO:0000256" key="10">
    <source>
        <dbReference type="ARBA" id="ARBA00023002"/>
    </source>
</evidence>
<dbReference type="InterPro" id="IPR012132">
    <property type="entry name" value="GMC_OxRdtase"/>
</dbReference>
<evidence type="ECO:0000313" key="19">
    <source>
        <dbReference type="Proteomes" id="UP000256690"/>
    </source>
</evidence>
<evidence type="ECO:0000256" key="8">
    <source>
        <dbReference type="ARBA" id="ARBA00022630"/>
    </source>
</evidence>
<evidence type="ECO:0000256" key="5">
    <source>
        <dbReference type="ARBA" id="ARBA00011738"/>
    </source>
</evidence>
<dbReference type="InterPro" id="IPR027424">
    <property type="entry name" value="Glucose_Oxidase_domain_2"/>
</dbReference>
<dbReference type="Pfam" id="PF05199">
    <property type="entry name" value="GMC_oxred_C"/>
    <property type="match status" value="1"/>
</dbReference>
<keyword evidence="9 14" id="KW-0274">FAD</keyword>
<dbReference type="Gene3D" id="4.10.450.10">
    <property type="entry name" value="Glucose Oxidase, domain 2"/>
    <property type="match status" value="1"/>
</dbReference>
<comment type="cofactor">
    <cofactor evidence="1 14">
        <name>FAD</name>
        <dbReference type="ChEBI" id="CHEBI:57692"/>
    </cofactor>
</comment>
<evidence type="ECO:0000256" key="14">
    <source>
        <dbReference type="PIRSR" id="PIRSR000137-2"/>
    </source>
</evidence>
<evidence type="ECO:0000256" key="6">
    <source>
        <dbReference type="ARBA" id="ARBA00022512"/>
    </source>
</evidence>
<accession>A0A3D8SUP1</accession>
<dbReference type="InterPro" id="IPR036188">
    <property type="entry name" value="FAD/NAD-bd_sf"/>
</dbReference>
<keyword evidence="10" id="KW-0560">Oxidoreductase</keyword>
<comment type="subcellular location">
    <subcellularLocation>
        <location evidence="2">Secreted</location>
        <location evidence="2">Cell wall</location>
    </subcellularLocation>
    <subcellularLocation>
        <location evidence="3">Secreted</location>
        <location evidence="3">Extracellular space</location>
        <location evidence="3">Extracellular matrix</location>
    </subcellularLocation>
</comment>
<keyword evidence="6" id="KW-0134">Cell wall</keyword>
<dbReference type="SUPFAM" id="SSF51905">
    <property type="entry name" value="FAD/NAD(P)-binding domain"/>
    <property type="match status" value="1"/>
</dbReference>
<dbReference type="InterPro" id="IPR007867">
    <property type="entry name" value="GMC_OxRtase_C"/>
</dbReference>
<dbReference type="PANTHER" id="PTHR11552:SF201">
    <property type="entry name" value="GLUCOSE-METHANOL-CHOLINE OXIDOREDUCTASE N-TERMINAL DOMAIN-CONTAINING PROTEIN"/>
    <property type="match status" value="1"/>
</dbReference>
<dbReference type="GeneID" id="38112129"/>
<reference evidence="18 19" key="1">
    <citation type="journal article" date="2018" name="IMA Fungus">
        <title>IMA Genome-F 9: Draft genome sequence of Annulohypoxylon stygium, Aspergillus mulundensis, Berkeleyomyces basicola (syn. Thielaviopsis basicola), Ceratocystis smalleyi, two Cercospora beticola strains, Coleophoma cylindrospora, Fusarium fracticaudum, Phialophora cf. hyalina, and Morchella septimelata.</title>
        <authorList>
            <person name="Wingfield B.D."/>
            <person name="Bills G.F."/>
            <person name="Dong Y."/>
            <person name="Huang W."/>
            <person name="Nel W.J."/>
            <person name="Swalarsk-Parry B.S."/>
            <person name="Vaghefi N."/>
            <person name="Wilken P.M."/>
            <person name="An Z."/>
            <person name="de Beer Z.W."/>
            <person name="De Vos L."/>
            <person name="Chen L."/>
            <person name="Duong T.A."/>
            <person name="Gao Y."/>
            <person name="Hammerbacher A."/>
            <person name="Kikkert J.R."/>
            <person name="Li Y."/>
            <person name="Li H."/>
            <person name="Li K."/>
            <person name="Li Q."/>
            <person name="Liu X."/>
            <person name="Ma X."/>
            <person name="Naidoo K."/>
            <person name="Pethybridge S.J."/>
            <person name="Sun J."/>
            <person name="Steenkamp E.T."/>
            <person name="van der Nest M.A."/>
            <person name="van Wyk S."/>
            <person name="Wingfield M.J."/>
            <person name="Xiong C."/>
            <person name="Yue Q."/>
            <person name="Zhang X."/>
        </authorList>
    </citation>
    <scope>NUCLEOTIDE SEQUENCE [LARGE SCALE GENOMIC DNA]</scope>
    <source>
        <strain evidence="18 19">DSM 5745</strain>
    </source>
</reference>
<feature type="active site" description="Proton acceptor" evidence="13">
    <location>
        <position position="582"/>
    </location>
</feature>
<protein>
    <recommendedName>
        <fullName evidence="12">glucose oxidase</fullName>
        <ecNumber evidence="12">1.1.3.4</ecNumber>
    </recommendedName>
</protein>
<dbReference type="GO" id="GO:0050660">
    <property type="term" value="F:flavin adenine dinucleotide binding"/>
    <property type="evidence" value="ECO:0007669"/>
    <property type="project" value="InterPro"/>
</dbReference>
<comment type="caution">
    <text evidence="18">The sequence shown here is derived from an EMBL/GenBank/DDBJ whole genome shotgun (WGS) entry which is preliminary data.</text>
</comment>